<gene>
    <name evidence="2" type="ORF">I603_0660</name>
</gene>
<proteinExistence type="predicted"/>
<dbReference type="Proteomes" id="UP000092484">
    <property type="component" value="Unassembled WGS sequence"/>
</dbReference>
<keyword evidence="3" id="KW-1185">Reference proteome</keyword>
<keyword evidence="1" id="KW-0472">Membrane</keyword>
<keyword evidence="1" id="KW-1133">Transmembrane helix</keyword>
<dbReference type="EMBL" id="LZYB01000001">
    <property type="protein sequence ID" value="OBV12529.1"/>
    <property type="molecule type" value="Genomic_DNA"/>
</dbReference>
<feature type="transmembrane region" description="Helical" evidence="1">
    <location>
        <begin position="359"/>
        <end position="391"/>
    </location>
</feature>
<name>A0A1A7BJ80_9SPHN</name>
<accession>A0A1A7BJ80</accession>
<evidence type="ECO:0000313" key="2">
    <source>
        <dbReference type="EMBL" id="OBV12529.1"/>
    </source>
</evidence>
<reference evidence="2 3" key="1">
    <citation type="submission" date="2016-06" db="EMBL/GenBank/DDBJ databases">
        <title>Genome sequence of Porphyrobacter dokdonensis DSW-74.</title>
        <authorList>
            <person name="Kim J.F."/>
            <person name="Song J.Y."/>
        </authorList>
    </citation>
    <scope>NUCLEOTIDE SEQUENCE [LARGE SCALE GENOMIC DNA]</scope>
    <source>
        <strain evidence="2 3">DSW-74</strain>
    </source>
</reference>
<dbReference type="RefSeq" id="WP_068862336.1">
    <property type="nucleotide sequence ID" value="NZ_LZYB01000001.1"/>
</dbReference>
<comment type="caution">
    <text evidence="2">The sequence shown here is derived from an EMBL/GenBank/DDBJ whole genome shotgun (WGS) entry which is preliminary data.</text>
</comment>
<feature type="transmembrane region" description="Helical" evidence="1">
    <location>
        <begin position="304"/>
        <end position="323"/>
    </location>
</feature>
<evidence type="ECO:0000256" key="1">
    <source>
        <dbReference type="SAM" id="Phobius"/>
    </source>
</evidence>
<feature type="transmembrane region" description="Helical" evidence="1">
    <location>
        <begin position="265"/>
        <end position="284"/>
    </location>
</feature>
<protein>
    <submittedName>
        <fullName evidence="2">Uncharacterized protein</fullName>
    </submittedName>
</protein>
<evidence type="ECO:0000313" key="3">
    <source>
        <dbReference type="Proteomes" id="UP000092484"/>
    </source>
</evidence>
<sequence>MRTALVAALRHSSDGTLRAGLSLAGRTVLARQVDLLRELGCERILCLCEKVDAVVLQVQADVEASGGTFEALSGFLRLPALVRAEDELVILADGILPDLAPAHALFSAPPLRFVAALPPTSPLVMRYPQDFERIDAEHHWAGLLAMRGAPVQHLADFPPDSDAISLLLRLALQAGTPFRELPATADAPGQWLLADDSAMVAEQERALIIAATGSSDWRAPATALARIAARRTPPQALEQRSLVAACCGALLLVAGAGLAGWGTPAWGMALASGGALAMTFAGALGRLRQRLVGKRSGFVTGERAGVAIDILAALAVLLALAPWPQAEPLAVLGPVTIGLARLLNRWAPSSRLGPLAERPVLLTLFALAAGFGLLAKATALVALFLLFGLLLRGERN</sequence>
<feature type="transmembrane region" description="Helical" evidence="1">
    <location>
        <begin position="241"/>
        <end position="259"/>
    </location>
</feature>
<organism evidence="2 3">
    <name type="scientific">Erythrobacter dokdonensis DSW-74</name>
    <dbReference type="NCBI Taxonomy" id="1300349"/>
    <lineage>
        <taxon>Bacteria</taxon>
        <taxon>Pseudomonadati</taxon>
        <taxon>Pseudomonadota</taxon>
        <taxon>Alphaproteobacteria</taxon>
        <taxon>Sphingomonadales</taxon>
        <taxon>Erythrobacteraceae</taxon>
        <taxon>Erythrobacter/Porphyrobacter group</taxon>
        <taxon>Erythrobacter</taxon>
    </lineage>
</organism>
<keyword evidence="1" id="KW-0812">Transmembrane</keyword>
<dbReference type="AlphaFoldDB" id="A0A1A7BJ80"/>
<dbReference type="STRING" id="1300349.I603_0660"/>